<comment type="caution">
    <text evidence="1">The sequence shown here is derived from an EMBL/GenBank/DDBJ whole genome shotgun (WGS) entry which is preliminary data.</text>
</comment>
<proteinExistence type="predicted"/>
<evidence type="ECO:0000313" key="1">
    <source>
        <dbReference type="EMBL" id="MFC4158037.1"/>
    </source>
</evidence>
<organism evidence="1 2">
    <name type="scientific">Chitinimonas lacunae</name>
    <dbReference type="NCBI Taxonomy" id="1963018"/>
    <lineage>
        <taxon>Bacteria</taxon>
        <taxon>Pseudomonadati</taxon>
        <taxon>Pseudomonadota</taxon>
        <taxon>Betaproteobacteria</taxon>
        <taxon>Neisseriales</taxon>
        <taxon>Chitinibacteraceae</taxon>
        <taxon>Chitinimonas</taxon>
    </lineage>
</organism>
<dbReference type="EMBL" id="JBHSBU010000001">
    <property type="protein sequence ID" value="MFC4158037.1"/>
    <property type="molecule type" value="Genomic_DNA"/>
</dbReference>
<gene>
    <name evidence="1" type="ORF">ACFOW7_01575</name>
</gene>
<evidence type="ECO:0000313" key="2">
    <source>
        <dbReference type="Proteomes" id="UP001595791"/>
    </source>
</evidence>
<keyword evidence="2" id="KW-1185">Reference proteome</keyword>
<dbReference type="Proteomes" id="UP001595791">
    <property type="component" value="Unassembled WGS sequence"/>
</dbReference>
<name>A0ABV8MK77_9NEIS</name>
<dbReference type="RefSeq" id="WP_378160294.1">
    <property type="nucleotide sequence ID" value="NZ_JBHSBU010000001.1"/>
</dbReference>
<reference evidence="2" key="1">
    <citation type="journal article" date="2019" name="Int. J. Syst. Evol. Microbiol.">
        <title>The Global Catalogue of Microorganisms (GCM) 10K type strain sequencing project: providing services to taxonomists for standard genome sequencing and annotation.</title>
        <authorList>
            <consortium name="The Broad Institute Genomics Platform"/>
            <consortium name="The Broad Institute Genome Sequencing Center for Infectious Disease"/>
            <person name="Wu L."/>
            <person name="Ma J."/>
        </authorList>
    </citation>
    <scope>NUCLEOTIDE SEQUENCE [LARGE SCALE GENOMIC DNA]</scope>
    <source>
        <strain evidence="2">LMG 29894</strain>
    </source>
</reference>
<sequence>MEIDFQIRNRQQVSTGLIMELVPGLPEDDHARIESIFPYETAFGFIEPCIVKCWPAYKDYGHWGESRIPIRVWQEVSHQLSFLKEELGGVRAAR</sequence>
<protein>
    <submittedName>
        <fullName evidence="1">Uncharacterized protein</fullName>
    </submittedName>
</protein>
<accession>A0ABV8MK77</accession>